<evidence type="ECO:0000313" key="1">
    <source>
        <dbReference type="EMBL" id="NVN36772.1"/>
    </source>
</evidence>
<reference evidence="1 2" key="1">
    <citation type="submission" date="2020-06" db="EMBL/GenBank/DDBJ databases">
        <title>Description of novel acetic acid bacteria.</title>
        <authorList>
            <person name="Sombolestani A."/>
        </authorList>
    </citation>
    <scope>NUCLEOTIDE SEQUENCE [LARGE SCALE GENOMIC DNA]</scope>
    <source>
        <strain evidence="1 2">LMG 25</strain>
    </source>
</reference>
<dbReference type="AlphaFoldDB" id="A0A850P4U3"/>
<dbReference type="RefSeq" id="WP_176642950.1">
    <property type="nucleotide sequence ID" value="NZ_JABXXS010000013.1"/>
</dbReference>
<gene>
    <name evidence="1" type="ORF">HUK81_07450</name>
</gene>
<name>A0A850P4U3_9PROT</name>
<dbReference type="EMBL" id="JABXXS010000013">
    <property type="protein sequence ID" value="NVN36772.1"/>
    <property type="molecule type" value="Genomic_DNA"/>
</dbReference>
<protein>
    <submittedName>
        <fullName evidence="1">Uncharacterized protein</fullName>
    </submittedName>
</protein>
<accession>A0A850P4U3</accession>
<proteinExistence type="predicted"/>
<dbReference type="Proteomes" id="UP000522590">
    <property type="component" value="Unassembled WGS sequence"/>
</dbReference>
<sequence length="215" mass="23021">MGRRTDRLHDLTGKPLHQEIRGGLFVLRHSLIEVARDASLFGSIPGSSERQVVGPGDHLRNSLTDIARTCQRDYVLRGGTMEFDSTGALHAIWVRITAATGGGTLVFGPKTASSGLLLLDLSVDDNVAVSIMFRDVGSLAATYDVDTDITLIGLLSGAPTELDCNAWAVVRLRGNACGLNAENSRSIAGDNGLTSLYIRNYLAGDAKEIRITIKK</sequence>
<comment type="caution">
    <text evidence="1">The sequence shown here is derived from an EMBL/GenBank/DDBJ whole genome shotgun (WGS) entry which is preliminary data.</text>
</comment>
<evidence type="ECO:0000313" key="2">
    <source>
        <dbReference type="Proteomes" id="UP000522590"/>
    </source>
</evidence>
<organism evidence="1 2">
    <name type="scientific">Komagataeibacter swingsii</name>
    <dbReference type="NCBI Taxonomy" id="215220"/>
    <lineage>
        <taxon>Bacteria</taxon>
        <taxon>Pseudomonadati</taxon>
        <taxon>Pseudomonadota</taxon>
        <taxon>Alphaproteobacteria</taxon>
        <taxon>Acetobacterales</taxon>
        <taxon>Acetobacteraceae</taxon>
        <taxon>Komagataeibacter</taxon>
    </lineage>
</organism>